<evidence type="ECO:0000313" key="2">
    <source>
        <dbReference type="EMBL" id="KAL0490205.1"/>
    </source>
</evidence>
<feature type="compositionally biased region" description="Polar residues" evidence="1">
    <location>
        <begin position="1"/>
        <end position="16"/>
    </location>
</feature>
<keyword evidence="3" id="KW-1185">Reference proteome</keyword>
<reference evidence="2 3" key="1">
    <citation type="submission" date="2024-03" db="EMBL/GenBank/DDBJ databases">
        <title>The Acrasis kona genome and developmental transcriptomes reveal deep origins of eukaryotic multicellular pathways.</title>
        <authorList>
            <person name="Sheikh S."/>
            <person name="Fu C.-J."/>
            <person name="Brown M.W."/>
            <person name="Baldauf S.L."/>
        </authorList>
    </citation>
    <scope>NUCLEOTIDE SEQUENCE [LARGE SCALE GENOMIC DNA]</scope>
    <source>
        <strain evidence="2 3">ATCC MYA-3509</strain>
    </source>
</reference>
<evidence type="ECO:0000256" key="1">
    <source>
        <dbReference type="SAM" id="MobiDB-lite"/>
    </source>
</evidence>
<accession>A0AAW2ZLA8</accession>
<dbReference type="Proteomes" id="UP001431209">
    <property type="component" value="Unassembled WGS sequence"/>
</dbReference>
<organism evidence="2 3">
    <name type="scientific">Acrasis kona</name>
    <dbReference type="NCBI Taxonomy" id="1008807"/>
    <lineage>
        <taxon>Eukaryota</taxon>
        <taxon>Discoba</taxon>
        <taxon>Heterolobosea</taxon>
        <taxon>Tetramitia</taxon>
        <taxon>Eutetramitia</taxon>
        <taxon>Acrasidae</taxon>
        <taxon>Acrasis</taxon>
    </lineage>
</organism>
<name>A0AAW2ZLA8_9EUKA</name>
<proteinExistence type="predicted"/>
<evidence type="ECO:0000313" key="3">
    <source>
        <dbReference type="Proteomes" id="UP001431209"/>
    </source>
</evidence>
<feature type="region of interest" description="Disordered" evidence="1">
    <location>
        <begin position="1"/>
        <end position="20"/>
    </location>
</feature>
<protein>
    <submittedName>
        <fullName evidence="2">Uncharacterized protein</fullName>
    </submittedName>
</protein>
<dbReference type="AlphaFoldDB" id="A0AAW2ZLA8"/>
<gene>
    <name evidence="2" type="ORF">AKO1_006532</name>
</gene>
<sequence>MSQRRGSISNLSGSDSQGDHSNKIVGWIFSFFLKHYPLFHRLYKFAKYCLPAFLMFLVHRFFNQRAMDVLSKRVQKVEMQLNPSIKDTRKTWQVPNKIPYIDYSSSDDDE</sequence>
<dbReference type="EMBL" id="JAOPGA020001652">
    <property type="protein sequence ID" value="KAL0490205.1"/>
    <property type="molecule type" value="Genomic_DNA"/>
</dbReference>
<comment type="caution">
    <text evidence="2">The sequence shown here is derived from an EMBL/GenBank/DDBJ whole genome shotgun (WGS) entry which is preliminary data.</text>
</comment>